<feature type="transmembrane region" description="Helical" evidence="3">
    <location>
        <begin position="39"/>
        <end position="58"/>
    </location>
</feature>
<feature type="domain" description="GGDEF" evidence="4">
    <location>
        <begin position="256"/>
        <end position="388"/>
    </location>
</feature>
<feature type="transmembrane region" description="Helical" evidence="3">
    <location>
        <begin position="121"/>
        <end position="140"/>
    </location>
</feature>
<keyword evidence="3" id="KW-1133">Transmembrane helix</keyword>
<evidence type="ECO:0000313" key="5">
    <source>
        <dbReference type="EMBL" id="ERM02210.1"/>
    </source>
</evidence>
<dbReference type="Pfam" id="PF00990">
    <property type="entry name" value="GGDEF"/>
    <property type="match status" value="1"/>
</dbReference>
<feature type="transmembrane region" description="Helical" evidence="3">
    <location>
        <begin position="95"/>
        <end position="115"/>
    </location>
</feature>
<dbReference type="PROSITE" id="PS50887">
    <property type="entry name" value="GGDEF"/>
    <property type="match status" value="1"/>
</dbReference>
<dbReference type="NCBIfam" id="TIGR00254">
    <property type="entry name" value="GGDEF"/>
    <property type="match status" value="1"/>
</dbReference>
<feature type="transmembrane region" description="Helical" evidence="3">
    <location>
        <begin position="193"/>
        <end position="216"/>
    </location>
</feature>
<keyword evidence="3" id="KW-0472">Membrane</keyword>
<dbReference type="InterPro" id="IPR000160">
    <property type="entry name" value="GGDEF_dom"/>
</dbReference>
<evidence type="ECO:0000259" key="4">
    <source>
        <dbReference type="PROSITE" id="PS50887"/>
    </source>
</evidence>
<dbReference type="Proteomes" id="UP000016842">
    <property type="component" value="Unassembled WGS sequence"/>
</dbReference>
<dbReference type="AlphaFoldDB" id="U4V882"/>
<name>U4V882_9HYPH</name>
<sequence>MKLQIAHPVYMKFVLPPAVLLLFSLAFFTAWLSDRGRRFLVSCGACFLLIGLAMLVQLGNFPADDRLNTVLSAAFYVGGTLVGGYGILQRSGLRLTSAFYILSFALIVGGVWYFCYVESNLLARVYVLNLGMATLILSFAWRARRLFKGPPLVDKLLLVMLVLVALQLVPRTLLTARSLLGEVDGENFAATVFWQWTVFSTAIAAVLTGFALLAAAGHDRIGELSHERDSDPLTGLLNRRGLEMRYNALSHTKRGASGWVAVCDIDYFKALNDDYGHAAGDAVLQEFAGILRKLLGERSLIARTGGEEFVICLHDMQADNVLELMEGVRRNIETHRFQRLSDETSVTCSIGCVRLQEQGDLWQAVDKADKVLYAAKKDGRNRTYVEAAGLSRAP</sequence>
<dbReference type="CDD" id="cd01949">
    <property type="entry name" value="GGDEF"/>
    <property type="match status" value="1"/>
</dbReference>
<dbReference type="InterPro" id="IPR029787">
    <property type="entry name" value="Nucleotide_cyclase"/>
</dbReference>
<dbReference type="Gene3D" id="3.30.70.270">
    <property type="match status" value="1"/>
</dbReference>
<feature type="transmembrane region" description="Helical" evidence="3">
    <location>
        <begin position="13"/>
        <end position="32"/>
    </location>
</feature>
<evidence type="ECO:0000256" key="2">
    <source>
        <dbReference type="ARBA" id="ARBA00034247"/>
    </source>
</evidence>
<comment type="caution">
    <text evidence="5">The sequence shown here is derived from an EMBL/GenBank/DDBJ whole genome shotgun (WGS) entry which is preliminary data.</text>
</comment>
<evidence type="ECO:0000256" key="3">
    <source>
        <dbReference type="SAM" id="Phobius"/>
    </source>
</evidence>
<dbReference type="InterPro" id="IPR043128">
    <property type="entry name" value="Rev_trsase/Diguanyl_cyclase"/>
</dbReference>
<evidence type="ECO:0000313" key="6">
    <source>
        <dbReference type="Proteomes" id="UP000016842"/>
    </source>
</evidence>
<feature type="transmembrane region" description="Helical" evidence="3">
    <location>
        <begin position="70"/>
        <end position="88"/>
    </location>
</feature>
<dbReference type="InterPro" id="IPR050469">
    <property type="entry name" value="Diguanylate_Cyclase"/>
</dbReference>
<gene>
    <name evidence="5" type="ORF">Q644_17805</name>
</gene>
<evidence type="ECO:0000256" key="1">
    <source>
        <dbReference type="ARBA" id="ARBA00012528"/>
    </source>
</evidence>
<dbReference type="EC" id="2.7.7.65" evidence="1"/>
<proteinExistence type="predicted"/>
<reference evidence="5 6" key="1">
    <citation type="journal article" date="2014" name="FEMS Microbiol. Lett.">
        <title>Genome sequencing analysis reveals virulence-related gene content of Ochrobactrum intermedium strain 229E, a urease-positive strain isolated from the human gastric niche.</title>
        <authorList>
            <person name="Kulkarni G.J."/>
            <person name="Shetty S."/>
            <person name="Dharne M.S."/>
            <person name="Shouche Y.S."/>
        </authorList>
    </citation>
    <scope>NUCLEOTIDE SEQUENCE [LARGE SCALE GENOMIC DNA]</scope>
    <source>
        <strain evidence="5 6">229E</strain>
    </source>
</reference>
<feature type="transmembrane region" description="Helical" evidence="3">
    <location>
        <begin position="152"/>
        <end position="173"/>
    </location>
</feature>
<dbReference type="GO" id="GO:0052621">
    <property type="term" value="F:diguanylate cyclase activity"/>
    <property type="evidence" value="ECO:0007669"/>
    <property type="project" value="UniProtKB-EC"/>
</dbReference>
<dbReference type="PANTHER" id="PTHR45138:SF9">
    <property type="entry name" value="DIGUANYLATE CYCLASE DGCM-RELATED"/>
    <property type="match status" value="1"/>
</dbReference>
<keyword evidence="3" id="KW-0812">Transmembrane</keyword>
<comment type="catalytic activity">
    <reaction evidence="2">
        <text>2 GTP = 3',3'-c-di-GMP + 2 diphosphate</text>
        <dbReference type="Rhea" id="RHEA:24898"/>
        <dbReference type="ChEBI" id="CHEBI:33019"/>
        <dbReference type="ChEBI" id="CHEBI:37565"/>
        <dbReference type="ChEBI" id="CHEBI:58805"/>
        <dbReference type="EC" id="2.7.7.65"/>
    </reaction>
</comment>
<dbReference type="PATRIC" id="fig|1337887.3.peg.2020"/>
<dbReference type="FunFam" id="3.30.70.270:FF:000001">
    <property type="entry name" value="Diguanylate cyclase domain protein"/>
    <property type="match status" value="1"/>
</dbReference>
<dbReference type="SUPFAM" id="SSF55073">
    <property type="entry name" value="Nucleotide cyclase"/>
    <property type="match status" value="1"/>
</dbReference>
<dbReference type="PANTHER" id="PTHR45138">
    <property type="entry name" value="REGULATORY COMPONENTS OF SENSORY TRANSDUCTION SYSTEM"/>
    <property type="match status" value="1"/>
</dbReference>
<protein>
    <recommendedName>
        <fullName evidence="1">diguanylate cyclase</fullName>
        <ecNumber evidence="1">2.7.7.65</ecNumber>
    </recommendedName>
</protein>
<organism evidence="5 6">
    <name type="scientific">Brucella intermedia 229E</name>
    <dbReference type="NCBI Taxonomy" id="1337887"/>
    <lineage>
        <taxon>Bacteria</taxon>
        <taxon>Pseudomonadati</taxon>
        <taxon>Pseudomonadota</taxon>
        <taxon>Alphaproteobacteria</taxon>
        <taxon>Hyphomicrobiales</taxon>
        <taxon>Brucellaceae</taxon>
        <taxon>Brucella/Ochrobactrum group</taxon>
        <taxon>Brucella</taxon>
    </lineage>
</organism>
<dbReference type="EMBL" id="ASXJ01000100">
    <property type="protein sequence ID" value="ERM02210.1"/>
    <property type="molecule type" value="Genomic_DNA"/>
</dbReference>
<accession>U4V882</accession>
<dbReference type="SMART" id="SM00267">
    <property type="entry name" value="GGDEF"/>
    <property type="match status" value="1"/>
</dbReference>